<comment type="caution">
    <text evidence="3">The sequence shown here is derived from an EMBL/GenBank/DDBJ whole genome shotgun (WGS) entry which is preliminary data.</text>
</comment>
<evidence type="ECO:0000313" key="3">
    <source>
        <dbReference type="EMBL" id="KAJ8887000.1"/>
    </source>
</evidence>
<evidence type="ECO:0000313" key="4">
    <source>
        <dbReference type="Proteomes" id="UP001159363"/>
    </source>
</evidence>
<feature type="domain" description="Retroviral polymerase SH3-like" evidence="2">
    <location>
        <begin position="379"/>
        <end position="430"/>
    </location>
</feature>
<dbReference type="Gene3D" id="3.30.420.10">
    <property type="entry name" value="Ribonuclease H-like superfamily/Ribonuclease H"/>
    <property type="match status" value="1"/>
</dbReference>
<proteinExistence type="predicted"/>
<dbReference type="InterPro" id="IPR012337">
    <property type="entry name" value="RNaseH-like_sf"/>
</dbReference>
<name>A0ABQ9HRV2_9NEOP</name>
<evidence type="ECO:0000259" key="2">
    <source>
        <dbReference type="Pfam" id="PF25597"/>
    </source>
</evidence>
<dbReference type="Proteomes" id="UP001159363">
    <property type="component" value="Chromosome X"/>
</dbReference>
<feature type="domain" description="GAG-pre-integrase" evidence="1">
    <location>
        <begin position="218"/>
        <end position="269"/>
    </location>
</feature>
<dbReference type="PANTHER" id="PTHR42648:SF28">
    <property type="entry name" value="TRANSPOSON-ENCODED PROTEIN WITH RIBONUCLEASE H-LIKE AND RETROVIRUS ZINC FINGER-LIKE DOMAINS"/>
    <property type="match status" value="1"/>
</dbReference>
<dbReference type="PANTHER" id="PTHR42648">
    <property type="entry name" value="TRANSPOSASE, PUTATIVE-RELATED"/>
    <property type="match status" value="1"/>
</dbReference>
<evidence type="ECO:0008006" key="5">
    <source>
        <dbReference type="Google" id="ProtNLM"/>
    </source>
</evidence>
<dbReference type="InterPro" id="IPR057670">
    <property type="entry name" value="SH3_retrovirus"/>
</dbReference>
<protein>
    <recommendedName>
        <fullName evidence="5">GAG-pre-integrase domain-containing protein</fullName>
    </recommendedName>
</protein>
<evidence type="ECO:0000259" key="1">
    <source>
        <dbReference type="Pfam" id="PF13976"/>
    </source>
</evidence>
<dbReference type="InterPro" id="IPR025724">
    <property type="entry name" value="GAG-pre-integrase_dom"/>
</dbReference>
<dbReference type="InterPro" id="IPR039537">
    <property type="entry name" value="Retrotran_Ty1/copia-like"/>
</dbReference>
<dbReference type="EMBL" id="JARBHB010000004">
    <property type="protein sequence ID" value="KAJ8887000.1"/>
    <property type="molecule type" value="Genomic_DNA"/>
</dbReference>
<dbReference type="InterPro" id="IPR036397">
    <property type="entry name" value="RNaseH_sf"/>
</dbReference>
<dbReference type="SUPFAM" id="SSF53098">
    <property type="entry name" value="Ribonuclease H-like"/>
    <property type="match status" value="1"/>
</dbReference>
<accession>A0ABQ9HRV2</accession>
<sequence>MKLRSLGYTVDDETMMGKMLSSLLDRFRHFLTAWESTHKSDRTLTNLTARLLAEEARCHTSSTRDNVAFKTVKILSVLYGHIARNCMKKQLRCKICKKDNHAEQNCYFRDRNKSTTSNRDKVAFLTKSMGGNPEGFWVLDSGCTSYMINNSICLTNVTAAIEYQECVLKNVLYVPGLTSNLILAHNITENGGVVKFTDNGVEILKGRTKITREKDNARLYNINLNSSETTLLSESKQTSDLNIWHKRIGHLNVHSMKKLATVSSGLEKLKFGMKRAIILLEIIHTDVCGPLDTTWDGFRYLVTFLDDYTHFSVICLIKNKSDICDAVQNYIVEAESKWNSRVYKLQCGMGGGGGYSTTPAKLWYGKRPDLSNLKLFGSLAYAKKLKAGKLTQRCDKLIMVDYVTNGYRLWNSEKREIKLSRDVTFVESSEVSVL</sequence>
<keyword evidence="4" id="KW-1185">Reference proteome</keyword>
<dbReference type="Pfam" id="PF25597">
    <property type="entry name" value="SH3_retrovirus"/>
    <property type="match status" value="1"/>
</dbReference>
<reference evidence="3 4" key="1">
    <citation type="submission" date="2023-02" db="EMBL/GenBank/DDBJ databases">
        <title>LHISI_Scaffold_Assembly.</title>
        <authorList>
            <person name="Stuart O.P."/>
            <person name="Cleave R."/>
            <person name="Magrath M.J.L."/>
            <person name="Mikheyev A.S."/>
        </authorList>
    </citation>
    <scope>NUCLEOTIDE SEQUENCE [LARGE SCALE GENOMIC DNA]</scope>
    <source>
        <strain evidence="3">Daus_M_001</strain>
        <tissue evidence="3">Leg muscle</tissue>
    </source>
</reference>
<organism evidence="3 4">
    <name type="scientific">Dryococelus australis</name>
    <dbReference type="NCBI Taxonomy" id="614101"/>
    <lineage>
        <taxon>Eukaryota</taxon>
        <taxon>Metazoa</taxon>
        <taxon>Ecdysozoa</taxon>
        <taxon>Arthropoda</taxon>
        <taxon>Hexapoda</taxon>
        <taxon>Insecta</taxon>
        <taxon>Pterygota</taxon>
        <taxon>Neoptera</taxon>
        <taxon>Polyneoptera</taxon>
        <taxon>Phasmatodea</taxon>
        <taxon>Verophasmatodea</taxon>
        <taxon>Anareolatae</taxon>
        <taxon>Phasmatidae</taxon>
        <taxon>Eurycanthinae</taxon>
        <taxon>Dryococelus</taxon>
    </lineage>
</organism>
<dbReference type="Pfam" id="PF13976">
    <property type="entry name" value="gag_pre-integrs"/>
    <property type="match status" value="1"/>
</dbReference>
<dbReference type="Pfam" id="PF14223">
    <property type="entry name" value="Retrotran_gag_2"/>
    <property type="match status" value="1"/>
</dbReference>
<gene>
    <name evidence="3" type="ORF">PR048_013214</name>
</gene>